<dbReference type="EMBL" id="AEVT01000002">
    <property type="protein sequence ID" value="EGA72372.1"/>
    <property type="molecule type" value="Genomic_DNA"/>
</dbReference>
<dbReference type="AlphaFoldDB" id="E8M0Y6"/>
<keyword evidence="1" id="KW-0175">Coiled coil</keyword>
<protein>
    <submittedName>
        <fullName evidence="2">Uncharacterized protein</fullName>
    </submittedName>
</protein>
<evidence type="ECO:0000256" key="1">
    <source>
        <dbReference type="SAM" id="Coils"/>
    </source>
</evidence>
<dbReference type="eggNOG" id="ENOG502ZAGW">
    <property type="taxonomic scope" value="Bacteria"/>
</dbReference>
<comment type="caution">
    <text evidence="2">The sequence shown here is derived from an EMBL/GenBank/DDBJ whole genome shotgun (WGS) entry which is preliminary data.</text>
</comment>
<dbReference type="RefSeq" id="WP_008072502.1">
    <property type="nucleotide sequence ID" value="NZ_AEVT01000002.1"/>
</dbReference>
<evidence type="ECO:0000313" key="3">
    <source>
        <dbReference type="Proteomes" id="UP000006228"/>
    </source>
</evidence>
<reference evidence="2 3" key="1">
    <citation type="journal article" date="2012" name="Int. J. Syst. Evol. Microbiol.">
        <title>Vibrio caribbeanicus sp. nov., isolated from the marine sponge Scleritoderma cyanea.</title>
        <authorList>
            <person name="Hoffmann M."/>
            <person name="Monday S.R."/>
            <person name="Allard M.W."/>
            <person name="Strain E.A."/>
            <person name="Whittaker P."/>
            <person name="Naum M."/>
            <person name="McCarthy P.J."/>
            <person name="Lopez J.V."/>
            <person name="Fischer M."/>
            <person name="Brown E.W."/>
        </authorList>
    </citation>
    <scope>NUCLEOTIDE SEQUENCE [LARGE SCALE GENOMIC DNA]</scope>
    <source>
        <strain evidence="3">DSMZ 21326</strain>
    </source>
</reference>
<accession>E8M0Y6</accession>
<feature type="coiled-coil region" evidence="1">
    <location>
        <begin position="496"/>
        <end position="523"/>
    </location>
</feature>
<organism evidence="2 3">
    <name type="scientific">Vibrio sinaloensis DSM 21326</name>
    <dbReference type="NCBI Taxonomy" id="945550"/>
    <lineage>
        <taxon>Bacteria</taxon>
        <taxon>Pseudomonadati</taxon>
        <taxon>Pseudomonadota</taxon>
        <taxon>Gammaproteobacteria</taxon>
        <taxon>Vibrionales</taxon>
        <taxon>Vibrionaceae</taxon>
        <taxon>Vibrio</taxon>
        <taxon>Vibrio oreintalis group</taxon>
    </lineage>
</organism>
<dbReference type="GeneID" id="95567342"/>
<evidence type="ECO:0000313" key="2">
    <source>
        <dbReference type="EMBL" id="EGA72372.1"/>
    </source>
</evidence>
<dbReference type="Proteomes" id="UP000006228">
    <property type="component" value="Unassembled WGS sequence"/>
</dbReference>
<proteinExistence type="predicted"/>
<name>E8M0Y6_PHOS4</name>
<sequence>MKKEDLLYVGGVVRPLDKILKANASYEAGFLGSNFYSAGTLGVKGQQTLDHELALIVEYEKNLRPTPVPLREAARECAKTIGLSKGAKVGHDKKRKKLDRISKRLRTLKHPRGVKTELDSRRGHDSFESLYATTERNTAGVFPLAHEKTTFTPVSAPVSLHLQKRDWSGQHRAQIVTQPPVGSAPDANVGERFTEKLTKRSVSKIFESGAYVAQCHDGFTTFLTLTFSREQRMALFGAMAEAEGRPYTPIRFERDKGTLVHGKDGQYTLLPEKPFKVIKELETTMGREVSRFLDGCKKMYQRGWETETGRKIEPHYKAKPAEFGPDRDKADFHYIWVAECPPSKDENGEIIGEPNPHIHLVMRWSVDKSVFADWAKRLEALWGQGMAHLEWIKQPKAASSYLIKALGYAAKGENADQGLIRGNRYNIARCSRAPAWETLATFEADNITAVIKELGYKLEQWKKPLQRSLSRINKMKAQTIKASGIAKKQDQSQTYLDKLQSRIIRLERAAKKVTQDMKQKEMHVSSLNRFCITFDGDKSRERLDSFLYWACGARGWSMELLGAVGQYSEVLEREVYGTRHDIDLSDIREQARERYREQYHHFLDKRAYWQSVLNEQVPDEPTEHEINYWQSVKSDYLEGRLAA</sequence>
<dbReference type="OrthoDB" id="5906096at2"/>
<gene>
    <name evidence="2" type="ORF">VISI1226_20560</name>
</gene>